<feature type="domain" description="Secretin/TonB short N-terminal" evidence="6">
    <location>
        <begin position="66"/>
        <end position="117"/>
    </location>
</feature>
<evidence type="ECO:0000313" key="7">
    <source>
        <dbReference type="EMBL" id="PVM83713.1"/>
    </source>
</evidence>
<dbReference type="SUPFAM" id="SSF56935">
    <property type="entry name" value="Porins"/>
    <property type="match status" value="1"/>
</dbReference>
<sequence>MGRRETSGRVGVTSRERQDLLRGLTAAACAWALAAPAVAAERMATLALPAQPLNQALAELGRQARVDILVSAAVVGDRRAPPLRGRLTPREALDRLLAGSGLEYQAVESGAYVVRARRGAPPEAEGPVALPELLVVGVRTQNVDQRRDPDDIQPYRVFERSTLRTAQALSADDFLQTWLTSNGDSRQSIPRPGRGIPPSRSNFAFRDSNAQEKTLVLVDGRRMPAIPNYNRLAQADVGPIPLGAIGRIETLASSSGALYGLGAVNGVVNLVLDRDYRGAEVAVTAGASKGGDGGYGRFDARLGYSTDDGNTAVMVRYGQKRFNGVAIGDRSEAYAPLDGSSLKVGQSYSRSPGNGITLFGVNGPFTVGGVSMSQTYIPADYDGSTPIETVLIQNAGKAAPGLAPAHSARPLSNDSRTDAVLINLRQKLWRGAEAYLDYIYLASLDTFPTATGAFYTTLTPGQGTASMLSGSSPIELVAPIPFVLGTQSARMISRRFTGGLVFDLPARWRGGVDYAVGSVRANQRIDDMGYEALAWSTVASGVAPADGRPVPNPFGDQAGFLADLARYKAPWAGSDPYASSRLEDISLRASGPIARIGDRDLTLSLTAQQLWEAMPTFPPNRTNHLSSRTRSVFAELRAPLEGVLGVRGLELQAAARRQVGRILISEGSPAKPIEKSADLFLLGAKAEPRPGLVLRASYAQGAQLPEPYLLTATTSLTTSGAIDPKRDPRQPVYAEGWFPIVWGAPADLRPDQTRTYSAGAVLTSPLIPRTRLSIDYTRIEGYDLMVAVHRSVDLYILNEDLYPGAVVRAPLTDADRAKGYTGGRIIEVRDLNENTGSSLMQSVDMVAEHDLDLAGGRLGLSAALTWQPTLLNYIPPASTAYKRAPYGAPPKWRGAIGARWSSRRFAASATVRYVDADLAMALPDNTTIDLSLAFELPRPPGASETELRLGVRNLLDRWSDDDPLKRRLEATLIARF</sequence>
<name>A0A2T9JJ45_9CAUL</name>
<dbReference type="SMART" id="SM00965">
    <property type="entry name" value="STN"/>
    <property type="match status" value="1"/>
</dbReference>
<keyword evidence="3" id="KW-0472">Membrane</keyword>
<evidence type="ECO:0000256" key="2">
    <source>
        <dbReference type="ARBA" id="ARBA00022448"/>
    </source>
</evidence>
<dbReference type="AlphaFoldDB" id="A0A2T9JJ45"/>
<dbReference type="Gene3D" id="2.40.170.20">
    <property type="entry name" value="TonB-dependent receptor, beta-barrel domain"/>
    <property type="match status" value="1"/>
</dbReference>
<accession>A0A2T9JJ45</accession>
<dbReference type="InterPro" id="IPR036942">
    <property type="entry name" value="Beta-barrel_TonB_sf"/>
</dbReference>
<dbReference type="PANTHER" id="PTHR47234:SF3">
    <property type="entry name" value="SECRETIN_TONB SHORT N-TERMINAL DOMAIN-CONTAINING PROTEIN"/>
    <property type="match status" value="1"/>
</dbReference>
<evidence type="ECO:0000256" key="3">
    <source>
        <dbReference type="ARBA" id="ARBA00023136"/>
    </source>
</evidence>
<dbReference type="EMBL" id="QDKP01000029">
    <property type="protein sequence ID" value="PVM83713.1"/>
    <property type="molecule type" value="Genomic_DNA"/>
</dbReference>
<feature type="compositionally biased region" description="Low complexity" evidence="5">
    <location>
        <begin position="188"/>
        <end position="201"/>
    </location>
</feature>
<evidence type="ECO:0000259" key="6">
    <source>
        <dbReference type="SMART" id="SM00965"/>
    </source>
</evidence>
<organism evidence="7 8">
    <name type="scientific">Caulobacter radicis</name>
    <dbReference type="NCBI Taxonomy" id="2172650"/>
    <lineage>
        <taxon>Bacteria</taxon>
        <taxon>Pseudomonadati</taxon>
        <taxon>Pseudomonadota</taxon>
        <taxon>Alphaproteobacteria</taxon>
        <taxon>Caulobacterales</taxon>
        <taxon>Caulobacteraceae</taxon>
        <taxon>Caulobacter</taxon>
    </lineage>
</organism>
<evidence type="ECO:0000256" key="5">
    <source>
        <dbReference type="SAM" id="MobiDB-lite"/>
    </source>
</evidence>
<feature type="region of interest" description="Disordered" evidence="5">
    <location>
        <begin position="181"/>
        <end position="204"/>
    </location>
</feature>
<comment type="subcellular location">
    <subcellularLocation>
        <location evidence="1">Cell outer membrane</location>
    </subcellularLocation>
</comment>
<gene>
    <name evidence="7" type="ORF">DDF65_09230</name>
</gene>
<keyword evidence="2" id="KW-0813">Transport</keyword>
<dbReference type="PANTHER" id="PTHR47234">
    <property type="match status" value="1"/>
</dbReference>
<comment type="caution">
    <text evidence="7">The sequence shown here is derived from an EMBL/GenBank/DDBJ whole genome shotgun (WGS) entry which is preliminary data.</text>
</comment>
<keyword evidence="4" id="KW-0998">Cell outer membrane</keyword>
<dbReference type="InterPro" id="IPR011662">
    <property type="entry name" value="Secretin/TonB_short_N"/>
</dbReference>
<keyword evidence="8" id="KW-1185">Reference proteome</keyword>
<dbReference type="GO" id="GO:0009279">
    <property type="term" value="C:cell outer membrane"/>
    <property type="evidence" value="ECO:0007669"/>
    <property type="project" value="UniProtKB-SubCell"/>
</dbReference>
<evidence type="ECO:0000256" key="4">
    <source>
        <dbReference type="ARBA" id="ARBA00023237"/>
    </source>
</evidence>
<evidence type="ECO:0000256" key="1">
    <source>
        <dbReference type="ARBA" id="ARBA00004442"/>
    </source>
</evidence>
<dbReference type="Pfam" id="PF07715">
    <property type="entry name" value="Plug"/>
    <property type="match status" value="1"/>
</dbReference>
<proteinExistence type="predicted"/>
<protein>
    <recommendedName>
        <fullName evidence="6">Secretin/TonB short N-terminal domain-containing protein</fullName>
    </recommendedName>
</protein>
<dbReference type="Gene3D" id="3.55.50.30">
    <property type="match status" value="1"/>
</dbReference>
<dbReference type="Gene3D" id="2.170.130.10">
    <property type="entry name" value="TonB-dependent receptor, plug domain"/>
    <property type="match status" value="1"/>
</dbReference>
<dbReference type="Pfam" id="PF07660">
    <property type="entry name" value="STN"/>
    <property type="match status" value="1"/>
</dbReference>
<dbReference type="InterPro" id="IPR012910">
    <property type="entry name" value="Plug_dom"/>
</dbReference>
<dbReference type="Proteomes" id="UP000244913">
    <property type="component" value="Unassembled WGS sequence"/>
</dbReference>
<evidence type="ECO:0000313" key="8">
    <source>
        <dbReference type="Proteomes" id="UP000244913"/>
    </source>
</evidence>
<reference evidence="7 8" key="1">
    <citation type="submission" date="2018-04" db="EMBL/GenBank/DDBJ databases">
        <title>The genome sequence of Caulobacter sp. 736.</title>
        <authorList>
            <person name="Gao J."/>
            <person name="Sun J."/>
        </authorList>
    </citation>
    <scope>NUCLEOTIDE SEQUENCE [LARGE SCALE GENOMIC DNA]</scope>
    <source>
        <strain evidence="7 8">736</strain>
    </source>
</reference>
<dbReference type="InterPro" id="IPR037066">
    <property type="entry name" value="Plug_dom_sf"/>
</dbReference>